<sequence>MSRDVIKLEVQGVDPAWPMYTFELDIDKPGKKVSFLASISLCILILVNRQTQMGDSTTVTGNLKIDPDPESDDMVVKQESVKLEDTVKVEENGPRDLGRYISYIPQHPSCN</sequence>
<keyword evidence="2" id="KW-1185">Reference proteome</keyword>
<dbReference type="OrthoDB" id="2672222at2759"/>
<evidence type="ECO:0000313" key="1">
    <source>
        <dbReference type="EMBL" id="KIK78529.1"/>
    </source>
</evidence>
<organism evidence="1 2">
    <name type="scientific">Paxillus rubicundulus Ve08.2h10</name>
    <dbReference type="NCBI Taxonomy" id="930991"/>
    <lineage>
        <taxon>Eukaryota</taxon>
        <taxon>Fungi</taxon>
        <taxon>Dikarya</taxon>
        <taxon>Basidiomycota</taxon>
        <taxon>Agaricomycotina</taxon>
        <taxon>Agaricomycetes</taxon>
        <taxon>Agaricomycetidae</taxon>
        <taxon>Boletales</taxon>
        <taxon>Paxilineae</taxon>
        <taxon>Paxillaceae</taxon>
        <taxon>Paxillus</taxon>
    </lineage>
</organism>
<reference evidence="2" key="2">
    <citation type="submission" date="2015-01" db="EMBL/GenBank/DDBJ databases">
        <title>Evolutionary Origins and Diversification of the Mycorrhizal Mutualists.</title>
        <authorList>
            <consortium name="DOE Joint Genome Institute"/>
            <consortium name="Mycorrhizal Genomics Consortium"/>
            <person name="Kohler A."/>
            <person name="Kuo A."/>
            <person name="Nagy L.G."/>
            <person name="Floudas D."/>
            <person name="Copeland A."/>
            <person name="Barry K.W."/>
            <person name="Cichocki N."/>
            <person name="Veneault-Fourrey C."/>
            <person name="LaButti K."/>
            <person name="Lindquist E.A."/>
            <person name="Lipzen A."/>
            <person name="Lundell T."/>
            <person name="Morin E."/>
            <person name="Murat C."/>
            <person name="Riley R."/>
            <person name="Ohm R."/>
            <person name="Sun H."/>
            <person name="Tunlid A."/>
            <person name="Henrissat B."/>
            <person name="Grigoriev I.V."/>
            <person name="Hibbett D.S."/>
            <person name="Martin F."/>
        </authorList>
    </citation>
    <scope>NUCLEOTIDE SEQUENCE [LARGE SCALE GENOMIC DNA]</scope>
    <source>
        <strain evidence="2">Ve08.2h10</strain>
    </source>
</reference>
<protein>
    <submittedName>
        <fullName evidence="1">Uncharacterized protein</fullName>
    </submittedName>
</protein>
<name>A0A0D0DCZ3_9AGAM</name>
<proteinExistence type="predicted"/>
<dbReference type="AlphaFoldDB" id="A0A0D0DCZ3"/>
<evidence type="ECO:0000313" key="2">
    <source>
        <dbReference type="Proteomes" id="UP000054538"/>
    </source>
</evidence>
<reference evidence="1 2" key="1">
    <citation type="submission" date="2014-04" db="EMBL/GenBank/DDBJ databases">
        <authorList>
            <consortium name="DOE Joint Genome Institute"/>
            <person name="Kuo A."/>
            <person name="Kohler A."/>
            <person name="Jargeat P."/>
            <person name="Nagy L.G."/>
            <person name="Floudas D."/>
            <person name="Copeland A."/>
            <person name="Barry K.W."/>
            <person name="Cichocki N."/>
            <person name="Veneault-Fourrey C."/>
            <person name="LaButti K."/>
            <person name="Lindquist E.A."/>
            <person name="Lipzen A."/>
            <person name="Lundell T."/>
            <person name="Morin E."/>
            <person name="Murat C."/>
            <person name="Sun H."/>
            <person name="Tunlid A."/>
            <person name="Henrissat B."/>
            <person name="Grigoriev I.V."/>
            <person name="Hibbett D.S."/>
            <person name="Martin F."/>
            <person name="Nordberg H.P."/>
            <person name="Cantor M.N."/>
            <person name="Hua S.X."/>
        </authorList>
    </citation>
    <scope>NUCLEOTIDE SEQUENCE [LARGE SCALE GENOMIC DNA]</scope>
    <source>
        <strain evidence="1 2">Ve08.2h10</strain>
    </source>
</reference>
<gene>
    <name evidence="1" type="ORF">PAXRUDRAFT_163783</name>
</gene>
<dbReference type="Proteomes" id="UP000054538">
    <property type="component" value="Unassembled WGS sequence"/>
</dbReference>
<dbReference type="EMBL" id="KN826561">
    <property type="protein sequence ID" value="KIK78529.1"/>
    <property type="molecule type" value="Genomic_DNA"/>
</dbReference>
<accession>A0A0D0DCZ3</accession>
<dbReference type="HOGENOM" id="CLU_2171854_0_0_1"/>
<dbReference type="InParanoid" id="A0A0D0DCZ3"/>